<comment type="caution">
    <text evidence="2">The sequence shown here is derived from an EMBL/GenBank/DDBJ whole genome shotgun (WGS) entry which is preliminary data.</text>
</comment>
<dbReference type="PANTHER" id="PTHR34311">
    <property type="entry name" value="PROTEIN CBG21698-RELATED"/>
    <property type="match status" value="1"/>
</dbReference>
<organism evidence="2 3">
    <name type="scientific">Bursaphelenchus okinawaensis</name>
    <dbReference type="NCBI Taxonomy" id="465554"/>
    <lineage>
        <taxon>Eukaryota</taxon>
        <taxon>Metazoa</taxon>
        <taxon>Ecdysozoa</taxon>
        <taxon>Nematoda</taxon>
        <taxon>Chromadorea</taxon>
        <taxon>Rhabditida</taxon>
        <taxon>Tylenchina</taxon>
        <taxon>Tylenchomorpha</taxon>
        <taxon>Aphelenchoidea</taxon>
        <taxon>Aphelenchoididae</taxon>
        <taxon>Bursaphelenchus</taxon>
    </lineage>
</organism>
<keyword evidence="1" id="KW-0732">Signal</keyword>
<dbReference type="AlphaFoldDB" id="A0A811KZH9"/>
<dbReference type="EMBL" id="CAJFDH010000004">
    <property type="protein sequence ID" value="CAD5220286.1"/>
    <property type="molecule type" value="Genomic_DNA"/>
</dbReference>
<reference evidence="2" key="1">
    <citation type="submission" date="2020-09" db="EMBL/GenBank/DDBJ databases">
        <authorList>
            <person name="Kikuchi T."/>
        </authorList>
    </citation>
    <scope>NUCLEOTIDE SEQUENCE</scope>
    <source>
        <strain evidence="2">SH1</strain>
    </source>
</reference>
<dbReference type="PANTHER" id="PTHR34311:SF10">
    <property type="entry name" value="NEMATODE SPECIFIC PEPTIDE FAMILY-RELATED"/>
    <property type="match status" value="1"/>
</dbReference>
<name>A0A811KZH9_9BILA</name>
<feature type="signal peptide" evidence="1">
    <location>
        <begin position="1"/>
        <end position="18"/>
    </location>
</feature>
<evidence type="ECO:0000313" key="2">
    <source>
        <dbReference type="EMBL" id="CAD5220286.1"/>
    </source>
</evidence>
<dbReference type="EMBL" id="CAJFCW020000004">
    <property type="protein sequence ID" value="CAG9113470.1"/>
    <property type="molecule type" value="Genomic_DNA"/>
</dbReference>
<accession>A0A811KZH9</accession>
<dbReference type="Proteomes" id="UP000614601">
    <property type="component" value="Unassembled WGS sequence"/>
</dbReference>
<proteinExistence type="predicted"/>
<feature type="chain" id="PRO_5035595220" description="DUF19 domain-containing protein" evidence="1">
    <location>
        <begin position="19"/>
        <end position="233"/>
    </location>
</feature>
<evidence type="ECO:0008006" key="4">
    <source>
        <dbReference type="Google" id="ProtNLM"/>
    </source>
</evidence>
<keyword evidence="3" id="KW-1185">Reference proteome</keyword>
<protein>
    <recommendedName>
        <fullName evidence="4">DUF19 domain-containing protein</fullName>
    </recommendedName>
</protein>
<evidence type="ECO:0000256" key="1">
    <source>
        <dbReference type="SAM" id="SignalP"/>
    </source>
</evidence>
<evidence type="ECO:0000313" key="3">
    <source>
        <dbReference type="Proteomes" id="UP000614601"/>
    </source>
</evidence>
<gene>
    <name evidence="2" type="ORF">BOKJ2_LOCUS8868</name>
</gene>
<dbReference type="OrthoDB" id="5793387at2759"/>
<sequence length="233" mass="26471">MSSKTVLILAFTFFVVYGSECQAPQNSTCDLEVYKCCDQRFREHVGIGEDVCAGETVDHPYCMQQALNLALYTHGRHGISKVSSAYNDFRDCLGQTLRSCTTAEFYLKNRHGFWESKGIQALYAGLNFICGPGLETLLVNEPCILKTYRTHFAELHQCTVQFENNVRRDIKDACTYERELTGCYELTFRKECSAEVAWWSCEHQRSYASGFLPHCDSQCVSHQNYIKAVNGTA</sequence>
<dbReference type="Proteomes" id="UP000783686">
    <property type="component" value="Unassembled WGS sequence"/>
</dbReference>